<protein>
    <recommendedName>
        <fullName evidence="3">Lipoprotein</fullName>
    </recommendedName>
</protein>
<evidence type="ECO:0000256" key="1">
    <source>
        <dbReference type="SAM" id="Phobius"/>
    </source>
</evidence>
<dbReference type="AlphaFoldDB" id="A0A382EUC9"/>
<reference evidence="2" key="1">
    <citation type="submission" date="2018-05" db="EMBL/GenBank/DDBJ databases">
        <authorList>
            <person name="Lanie J.A."/>
            <person name="Ng W.-L."/>
            <person name="Kazmierczak K.M."/>
            <person name="Andrzejewski T.M."/>
            <person name="Davidsen T.M."/>
            <person name="Wayne K.J."/>
            <person name="Tettelin H."/>
            <person name="Glass J.I."/>
            <person name="Rusch D."/>
            <person name="Podicherti R."/>
            <person name="Tsui H.-C.T."/>
            <person name="Winkler M.E."/>
        </authorList>
    </citation>
    <scope>NUCLEOTIDE SEQUENCE</scope>
</reference>
<keyword evidence="1" id="KW-0812">Transmembrane</keyword>
<dbReference type="EMBL" id="UINC01046380">
    <property type="protein sequence ID" value="SVB54320.1"/>
    <property type="molecule type" value="Genomic_DNA"/>
</dbReference>
<evidence type="ECO:0000313" key="2">
    <source>
        <dbReference type="EMBL" id="SVB54320.1"/>
    </source>
</evidence>
<name>A0A382EUC9_9ZZZZ</name>
<organism evidence="2">
    <name type="scientific">marine metagenome</name>
    <dbReference type="NCBI Taxonomy" id="408172"/>
    <lineage>
        <taxon>unclassified sequences</taxon>
        <taxon>metagenomes</taxon>
        <taxon>ecological metagenomes</taxon>
    </lineage>
</organism>
<dbReference type="PROSITE" id="PS51257">
    <property type="entry name" value="PROKAR_LIPOPROTEIN"/>
    <property type="match status" value="1"/>
</dbReference>
<gene>
    <name evidence="2" type="ORF">METZ01_LOCUS207174</name>
</gene>
<keyword evidence="1" id="KW-0472">Membrane</keyword>
<feature type="transmembrane region" description="Helical" evidence="1">
    <location>
        <begin position="6"/>
        <end position="23"/>
    </location>
</feature>
<keyword evidence="1" id="KW-1133">Transmembrane helix</keyword>
<evidence type="ECO:0008006" key="3">
    <source>
        <dbReference type="Google" id="ProtNLM"/>
    </source>
</evidence>
<proteinExistence type="predicted"/>
<sequence length="164" mass="19194">MGKDYYILRGSILILFIFFGCVSEQDDKEVKSIVPHRNLNTKYAAVADIFLKNVFKKKNNKSADKLELMPFYFGAQVETSNDSVSWSPVFYYYIYQTEPGKFETYFHAYMVWRDEIIYSGKQRVYPQYGKVVYGEFLPKEEFTPDGKHDLIPMANITVRKKLGS</sequence>
<accession>A0A382EUC9</accession>